<dbReference type="InterPro" id="IPR011096">
    <property type="entry name" value="FTP_domain"/>
</dbReference>
<keyword evidence="7" id="KW-0732">Signal</keyword>
<dbReference type="PRINTS" id="PR00999">
    <property type="entry name" value="FUNGALYSIN"/>
</dbReference>
<dbReference type="PANTHER" id="PTHR33478:SF1">
    <property type="entry name" value="EXTRACELLULAR METALLOPROTEINASE MEP"/>
    <property type="match status" value="1"/>
</dbReference>
<evidence type="ECO:0000256" key="2">
    <source>
        <dbReference type="ARBA" id="ARBA00004613"/>
    </source>
</evidence>
<evidence type="ECO:0000256" key="10">
    <source>
        <dbReference type="ARBA" id="ARBA00023049"/>
    </source>
</evidence>
<gene>
    <name evidence="14" type="ORF">MNBD_GAMMA01-6</name>
</gene>
<keyword evidence="11" id="KW-0865">Zymogen</keyword>
<feature type="domain" description="FTP" evidence="13">
    <location>
        <begin position="61"/>
        <end position="106"/>
    </location>
</feature>
<dbReference type="Gene3D" id="3.10.170.10">
    <property type="match status" value="1"/>
</dbReference>
<protein>
    <submittedName>
        <fullName evidence="14">Metalloprotease MEP2</fullName>
    </submittedName>
</protein>
<keyword evidence="4" id="KW-0964">Secreted</keyword>
<dbReference type="Gene3D" id="1.10.390.10">
    <property type="entry name" value="Neutral Protease Domain 2"/>
    <property type="match status" value="1"/>
</dbReference>
<evidence type="ECO:0000256" key="6">
    <source>
        <dbReference type="ARBA" id="ARBA00022723"/>
    </source>
</evidence>
<dbReference type="Pfam" id="PF07504">
    <property type="entry name" value="FTP"/>
    <property type="match status" value="1"/>
</dbReference>
<dbReference type="InterPro" id="IPR001842">
    <property type="entry name" value="Peptidase_M36"/>
</dbReference>
<sequence length="753" mass="81097">MPIIKSLKICILLSTLLLNIPADANKQQQLSHKNNIAKEYIIGNYQKLGIALADINNAKISSYQTQHNGLTHIYFRQYVNGIEMYNGNIQVHLDRNNKVFLLHNQFTANLASKINTSKPTLKATVAINRAITSLNLVAKTSIILKQHHQTPNQSALYSNAGISLADIPVKLVYTLNKSKQVRLAWDLQIQQTNAWWNIRVDAVNAEVLDTDNWTSDGSYAVFPQPFESPDAAGASHQVVSNVADAIASPFGWHDTDGIAGAEFTDTQGNNVRAQDDLDANNSGGLRPDGDAALDFNFSFDENLQPDEGTNLEAGIVNLFYWNNIIHDIMYRYGFDEAAGNFQINNYGNGGLGNDAVNADAQDGSGVNNANFATPPDGFAPRMQMFRFLAAPSLTVTSPTEIAGDYAVGSASFGATIDATGLAGILEEVNDNTDTTSDACEPLVGFNAGKIALLDRGDCQFGVKVRNAELAGAIAAIVINNQGDDTMTMGPGTDGALVTIPSVFIGQSDGNLLREQVNNTVDIVMTMNTDRAGDFDNGIIIHEYGHGVSNRLTGGAAASGCVSNEERMGEGWSDFFALVLTAQSTEQATDARAMGQYARNSEFGIRQYPYATDMIINPHTFADIDSVSVPHGVGSVWAVMLWEVYWNLVATYGFDADLYSGTGGNNIMLQLVIDGLKLQPCNPSFIQGRDAILAADVANNASANQCAIWQGFAKRGLGLSANSGSGFILGDEIEAFDIPKECMISDLIFTDGFE</sequence>
<keyword evidence="5 14" id="KW-0645">Protease</keyword>
<comment type="similarity">
    <text evidence="3">Belongs to the peptidase M36 family.</text>
</comment>
<feature type="domain" description="PA" evidence="12">
    <location>
        <begin position="437"/>
        <end position="512"/>
    </location>
</feature>
<evidence type="ECO:0000313" key="14">
    <source>
        <dbReference type="EMBL" id="VAW39730.1"/>
    </source>
</evidence>
<dbReference type="InterPro" id="IPR027268">
    <property type="entry name" value="Peptidase_M4/M1_CTD_sf"/>
</dbReference>
<keyword evidence="10 14" id="KW-0482">Metalloprotease</keyword>
<evidence type="ECO:0000256" key="3">
    <source>
        <dbReference type="ARBA" id="ARBA00006006"/>
    </source>
</evidence>
<keyword evidence="9" id="KW-0862">Zinc</keyword>
<comment type="subcellular location">
    <subcellularLocation>
        <location evidence="2">Secreted</location>
    </subcellularLocation>
</comment>
<keyword evidence="6" id="KW-0479">Metal-binding</keyword>
<dbReference type="GO" id="GO:0006508">
    <property type="term" value="P:proteolysis"/>
    <property type="evidence" value="ECO:0007669"/>
    <property type="project" value="UniProtKB-KW"/>
</dbReference>
<dbReference type="Pfam" id="PF02128">
    <property type="entry name" value="Peptidase_M36"/>
    <property type="match status" value="1"/>
</dbReference>
<dbReference type="Gene3D" id="3.50.30.30">
    <property type="match status" value="1"/>
</dbReference>
<dbReference type="GO" id="GO:0004222">
    <property type="term" value="F:metalloendopeptidase activity"/>
    <property type="evidence" value="ECO:0007669"/>
    <property type="project" value="InterPro"/>
</dbReference>
<dbReference type="CDD" id="cd09596">
    <property type="entry name" value="M36"/>
    <property type="match status" value="1"/>
</dbReference>
<accession>A0A3B0VGF1</accession>
<dbReference type="CDD" id="cd04818">
    <property type="entry name" value="PA_subtilisin_1"/>
    <property type="match status" value="1"/>
</dbReference>
<dbReference type="InterPro" id="IPR046450">
    <property type="entry name" value="PA_dom_sf"/>
</dbReference>
<dbReference type="SUPFAM" id="SSF55486">
    <property type="entry name" value="Metalloproteases ('zincins'), catalytic domain"/>
    <property type="match status" value="1"/>
</dbReference>
<dbReference type="GO" id="GO:0005615">
    <property type="term" value="C:extracellular space"/>
    <property type="evidence" value="ECO:0007669"/>
    <property type="project" value="InterPro"/>
</dbReference>
<evidence type="ECO:0000259" key="12">
    <source>
        <dbReference type="Pfam" id="PF02225"/>
    </source>
</evidence>
<evidence type="ECO:0000259" key="13">
    <source>
        <dbReference type="Pfam" id="PF07504"/>
    </source>
</evidence>
<evidence type="ECO:0000256" key="9">
    <source>
        <dbReference type="ARBA" id="ARBA00022833"/>
    </source>
</evidence>
<evidence type="ECO:0000256" key="8">
    <source>
        <dbReference type="ARBA" id="ARBA00022801"/>
    </source>
</evidence>
<evidence type="ECO:0000256" key="4">
    <source>
        <dbReference type="ARBA" id="ARBA00022525"/>
    </source>
</evidence>
<dbReference type="EMBL" id="UOEW01000243">
    <property type="protein sequence ID" value="VAW39730.1"/>
    <property type="molecule type" value="Genomic_DNA"/>
</dbReference>
<name>A0A3B0VGF1_9ZZZZ</name>
<dbReference type="GO" id="GO:0008270">
    <property type="term" value="F:zinc ion binding"/>
    <property type="evidence" value="ECO:0007669"/>
    <property type="project" value="InterPro"/>
</dbReference>
<evidence type="ECO:0000256" key="7">
    <source>
        <dbReference type="ARBA" id="ARBA00022729"/>
    </source>
</evidence>
<comment type="cofactor">
    <cofactor evidence="1">
        <name>Zn(2+)</name>
        <dbReference type="ChEBI" id="CHEBI:29105"/>
    </cofactor>
</comment>
<dbReference type="PANTHER" id="PTHR33478">
    <property type="entry name" value="EXTRACELLULAR METALLOPROTEINASE MEP"/>
    <property type="match status" value="1"/>
</dbReference>
<reference evidence="14" key="1">
    <citation type="submission" date="2018-06" db="EMBL/GenBank/DDBJ databases">
        <authorList>
            <person name="Zhirakovskaya E."/>
        </authorList>
    </citation>
    <scope>NUCLEOTIDE SEQUENCE</scope>
</reference>
<keyword evidence="8" id="KW-0378">Hydrolase</keyword>
<evidence type="ECO:0000256" key="1">
    <source>
        <dbReference type="ARBA" id="ARBA00001947"/>
    </source>
</evidence>
<dbReference type="SUPFAM" id="SSF52025">
    <property type="entry name" value="PA domain"/>
    <property type="match status" value="1"/>
</dbReference>
<dbReference type="AlphaFoldDB" id="A0A3B0VGF1"/>
<evidence type="ECO:0000256" key="11">
    <source>
        <dbReference type="ARBA" id="ARBA00023145"/>
    </source>
</evidence>
<proteinExistence type="inferred from homology"/>
<dbReference type="InterPro" id="IPR003137">
    <property type="entry name" value="PA_domain"/>
</dbReference>
<evidence type="ECO:0000256" key="5">
    <source>
        <dbReference type="ARBA" id="ARBA00022670"/>
    </source>
</evidence>
<dbReference type="InterPro" id="IPR050371">
    <property type="entry name" value="Fungal_virulence_M36"/>
</dbReference>
<organism evidence="14">
    <name type="scientific">hydrothermal vent metagenome</name>
    <dbReference type="NCBI Taxonomy" id="652676"/>
    <lineage>
        <taxon>unclassified sequences</taxon>
        <taxon>metagenomes</taxon>
        <taxon>ecological metagenomes</taxon>
    </lineage>
</organism>
<dbReference type="Pfam" id="PF02225">
    <property type="entry name" value="PA"/>
    <property type="match status" value="1"/>
</dbReference>